<comment type="caution">
    <text evidence="1">The sequence shown here is derived from an EMBL/GenBank/DDBJ whole genome shotgun (WGS) entry which is preliminary data.</text>
</comment>
<evidence type="ECO:0000313" key="2">
    <source>
        <dbReference type="Proteomes" id="UP000821853"/>
    </source>
</evidence>
<dbReference type="VEuPathDB" id="VectorBase:HLOH_062731"/>
<reference evidence="1 2" key="1">
    <citation type="journal article" date="2020" name="Cell">
        <title>Large-Scale Comparative Analyses of Tick Genomes Elucidate Their Genetic Diversity and Vector Capacities.</title>
        <authorList>
            <consortium name="Tick Genome and Microbiome Consortium (TIGMIC)"/>
            <person name="Jia N."/>
            <person name="Wang J."/>
            <person name="Shi W."/>
            <person name="Du L."/>
            <person name="Sun Y."/>
            <person name="Zhan W."/>
            <person name="Jiang J.F."/>
            <person name="Wang Q."/>
            <person name="Zhang B."/>
            <person name="Ji P."/>
            <person name="Bell-Sakyi L."/>
            <person name="Cui X.M."/>
            <person name="Yuan T.T."/>
            <person name="Jiang B.G."/>
            <person name="Yang W.F."/>
            <person name="Lam T.T."/>
            <person name="Chang Q.C."/>
            <person name="Ding S.J."/>
            <person name="Wang X.J."/>
            <person name="Zhu J.G."/>
            <person name="Ruan X.D."/>
            <person name="Zhao L."/>
            <person name="Wei J.T."/>
            <person name="Ye R.Z."/>
            <person name="Que T.C."/>
            <person name="Du C.H."/>
            <person name="Zhou Y.H."/>
            <person name="Cheng J.X."/>
            <person name="Dai P.F."/>
            <person name="Guo W.B."/>
            <person name="Han X.H."/>
            <person name="Huang E.J."/>
            <person name="Li L.F."/>
            <person name="Wei W."/>
            <person name="Gao Y.C."/>
            <person name="Liu J.Z."/>
            <person name="Shao H.Z."/>
            <person name="Wang X."/>
            <person name="Wang C.C."/>
            <person name="Yang T.C."/>
            <person name="Huo Q.B."/>
            <person name="Li W."/>
            <person name="Chen H.Y."/>
            <person name="Chen S.E."/>
            <person name="Zhou L.G."/>
            <person name="Ni X.B."/>
            <person name="Tian J.H."/>
            <person name="Sheng Y."/>
            <person name="Liu T."/>
            <person name="Pan Y.S."/>
            <person name="Xia L.Y."/>
            <person name="Li J."/>
            <person name="Zhao F."/>
            <person name="Cao W.C."/>
        </authorList>
    </citation>
    <scope>NUCLEOTIDE SEQUENCE [LARGE SCALE GENOMIC DNA]</scope>
    <source>
        <strain evidence="1">HaeL-2018</strain>
    </source>
</reference>
<dbReference type="AlphaFoldDB" id="A0A9J6FUR1"/>
<protein>
    <submittedName>
        <fullName evidence="1">Uncharacterized protein</fullName>
    </submittedName>
</protein>
<keyword evidence="2" id="KW-1185">Reference proteome</keyword>
<proteinExistence type="predicted"/>
<organism evidence="1 2">
    <name type="scientific">Haemaphysalis longicornis</name>
    <name type="common">Bush tick</name>
    <dbReference type="NCBI Taxonomy" id="44386"/>
    <lineage>
        <taxon>Eukaryota</taxon>
        <taxon>Metazoa</taxon>
        <taxon>Ecdysozoa</taxon>
        <taxon>Arthropoda</taxon>
        <taxon>Chelicerata</taxon>
        <taxon>Arachnida</taxon>
        <taxon>Acari</taxon>
        <taxon>Parasitiformes</taxon>
        <taxon>Ixodida</taxon>
        <taxon>Ixodoidea</taxon>
        <taxon>Ixodidae</taxon>
        <taxon>Haemaphysalinae</taxon>
        <taxon>Haemaphysalis</taxon>
    </lineage>
</organism>
<sequence length="121" mass="13590">MGRKRKLCSDYVKQYSDFEESTSSEGVIVCKLCLVTVSIANGKGAVRISEYLQSQRHVRMKACRSDKGNLPQQSSLEECITRDRSKSEDANDIPHQFCRALCHADIPLHWADGPLGSLFRS</sequence>
<dbReference type="Proteomes" id="UP000821853">
    <property type="component" value="Unassembled WGS sequence"/>
</dbReference>
<evidence type="ECO:0000313" key="1">
    <source>
        <dbReference type="EMBL" id="KAH9366001.1"/>
    </source>
</evidence>
<dbReference type="EMBL" id="JABSTR010000003">
    <property type="protein sequence ID" value="KAH9366001.1"/>
    <property type="molecule type" value="Genomic_DNA"/>
</dbReference>
<accession>A0A9J6FUR1</accession>
<name>A0A9J6FUR1_HAELO</name>
<dbReference type="OMA" id="ICKCCRT"/>
<gene>
    <name evidence="1" type="ORF">HPB48_011538</name>
</gene>